<dbReference type="PATRIC" id="fig|47311.3.peg.735"/>
<keyword evidence="1" id="KW-0175">Coiled coil</keyword>
<keyword evidence="3" id="KW-1185">Reference proteome</keyword>
<name>A0A166EG82_9EURY</name>
<evidence type="ECO:0000313" key="2">
    <source>
        <dbReference type="EMBL" id="KZX16618.1"/>
    </source>
</evidence>
<gene>
    <name evidence="2" type="ORF">MBCUT_06560</name>
</gene>
<sequence length="118" mass="13999">MVDSKKSLEVKKHFLEEELRDLKLDQITIEKEIDEINQELGIKEYSKELNDLLDYIHEDYVRVAKNHGRKLYETKEALHPLSIEEYVDSKLDFLVDKANQIDMDVKQLCKEVITYVKS</sequence>
<protein>
    <submittedName>
        <fullName evidence="2">Uncharacterized protein</fullName>
    </submittedName>
</protein>
<evidence type="ECO:0000313" key="3">
    <source>
        <dbReference type="Proteomes" id="UP000077275"/>
    </source>
</evidence>
<feature type="coiled-coil region" evidence="1">
    <location>
        <begin position="5"/>
        <end position="39"/>
    </location>
</feature>
<proteinExistence type="predicted"/>
<dbReference type="AlphaFoldDB" id="A0A166EG82"/>
<dbReference type="EMBL" id="LWMW01000088">
    <property type="protein sequence ID" value="KZX16618.1"/>
    <property type="molecule type" value="Genomic_DNA"/>
</dbReference>
<comment type="caution">
    <text evidence="2">The sequence shown here is derived from an EMBL/GenBank/DDBJ whole genome shotgun (WGS) entry which is preliminary data.</text>
</comment>
<reference evidence="2 3" key="1">
    <citation type="submission" date="2016-04" db="EMBL/GenBank/DDBJ databases">
        <title>Genome sequence of Methanobrevibacter cuticularis DSM 11139.</title>
        <authorList>
            <person name="Poehlein A."/>
            <person name="Seedorf H."/>
            <person name="Daniel R."/>
        </authorList>
    </citation>
    <scope>NUCLEOTIDE SEQUENCE [LARGE SCALE GENOMIC DNA]</scope>
    <source>
        <strain evidence="2 3">DSM 11139</strain>
    </source>
</reference>
<dbReference type="Proteomes" id="UP000077275">
    <property type="component" value="Unassembled WGS sequence"/>
</dbReference>
<dbReference type="STRING" id="47311.MBCUT_06560"/>
<evidence type="ECO:0000256" key="1">
    <source>
        <dbReference type="SAM" id="Coils"/>
    </source>
</evidence>
<organism evidence="2 3">
    <name type="scientific">Methanobrevibacter cuticularis</name>
    <dbReference type="NCBI Taxonomy" id="47311"/>
    <lineage>
        <taxon>Archaea</taxon>
        <taxon>Methanobacteriati</taxon>
        <taxon>Methanobacteriota</taxon>
        <taxon>Methanomada group</taxon>
        <taxon>Methanobacteria</taxon>
        <taxon>Methanobacteriales</taxon>
        <taxon>Methanobacteriaceae</taxon>
        <taxon>Methanobrevibacter</taxon>
    </lineage>
</organism>
<accession>A0A166EG82</accession>